<dbReference type="Proteomes" id="UP000324104">
    <property type="component" value="Unassembled WGS sequence"/>
</dbReference>
<evidence type="ECO:0000256" key="1">
    <source>
        <dbReference type="SAM" id="Phobius"/>
    </source>
</evidence>
<feature type="transmembrane region" description="Helical" evidence="1">
    <location>
        <begin position="31"/>
        <end position="50"/>
    </location>
</feature>
<evidence type="ECO:0000313" key="2">
    <source>
        <dbReference type="EMBL" id="TYT62858.1"/>
    </source>
</evidence>
<dbReference type="RefSeq" id="WP_149080587.1">
    <property type="nucleotide sequence ID" value="NZ_VTAW01000005.1"/>
</dbReference>
<dbReference type="AlphaFoldDB" id="A0A5D5ALY9"/>
<keyword evidence="1" id="KW-0472">Membrane</keyword>
<protein>
    <submittedName>
        <fullName evidence="2">Uncharacterized protein</fullName>
    </submittedName>
</protein>
<keyword evidence="3" id="KW-1185">Reference proteome</keyword>
<dbReference type="EMBL" id="VTAW01000005">
    <property type="protein sequence ID" value="TYT62858.1"/>
    <property type="molecule type" value="Genomic_DNA"/>
</dbReference>
<evidence type="ECO:0000313" key="3">
    <source>
        <dbReference type="Proteomes" id="UP000324104"/>
    </source>
</evidence>
<keyword evidence="1" id="KW-1133">Transmembrane helix</keyword>
<proteinExistence type="predicted"/>
<sequence length="79" mass="8402">MESITIIYVIAFVLLAAGVINAWRRERRRNAIGLSCLFVSVALILASSSISGLAGWMDTVVTILSLAFAAVGGYLVVTE</sequence>
<organism evidence="2 3">
    <name type="scientific">Natrialba swarupiae</name>
    <dbReference type="NCBI Taxonomy" id="2448032"/>
    <lineage>
        <taxon>Archaea</taxon>
        <taxon>Methanobacteriati</taxon>
        <taxon>Methanobacteriota</taxon>
        <taxon>Stenosarchaea group</taxon>
        <taxon>Halobacteria</taxon>
        <taxon>Halobacteriales</taxon>
        <taxon>Natrialbaceae</taxon>
        <taxon>Natrialba</taxon>
    </lineage>
</organism>
<comment type="caution">
    <text evidence="2">The sequence shown here is derived from an EMBL/GenBank/DDBJ whole genome shotgun (WGS) entry which is preliminary data.</text>
</comment>
<feature type="transmembrane region" description="Helical" evidence="1">
    <location>
        <begin position="56"/>
        <end position="77"/>
    </location>
</feature>
<keyword evidence="1" id="KW-0812">Transmembrane</keyword>
<gene>
    <name evidence="2" type="ORF">FYC77_05970</name>
</gene>
<name>A0A5D5ALY9_9EURY</name>
<accession>A0A5D5ALY9</accession>
<reference evidence="2 3" key="1">
    <citation type="submission" date="2019-08" db="EMBL/GenBank/DDBJ databases">
        <title>Archaea genome.</title>
        <authorList>
            <person name="Kajale S."/>
            <person name="Shouche Y."/>
            <person name="Deshpande N."/>
            <person name="Sharma A."/>
        </authorList>
    </citation>
    <scope>NUCLEOTIDE SEQUENCE [LARGE SCALE GENOMIC DNA]</scope>
    <source>
        <strain evidence="2 3">ESP3B_9</strain>
    </source>
</reference>
<feature type="transmembrane region" description="Helical" evidence="1">
    <location>
        <begin position="6"/>
        <end position="24"/>
    </location>
</feature>